<feature type="domain" description="CHAT" evidence="1">
    <location>
        <begin position="541"/>
        <end position="830"/>
    </location>
</feature>
<dbReference type="Pfam" id="PF12770">
    <property type="entry name" value="CHAT"/>
    <property type="match status" value="1"/>
</dbReference>
<dbReference type="AlphaFoldDB" id="B2GLR1"/>
<accession>B2GLR1</accession>
<dbReference type="EMBL" id="AP009152">
    <property type="protein sequence ID" value="BAG28595.1"/>
    <property type="molecule type" value="Genomic_DNA"/>
</dbReference>
<evidence type="ECO:0000313" key="3">
    <source>
        <dbReference type="Proteomes" id="UP000008838"/>
    </source>
</evidence>
<reference evidence="2 3" key="1">
    <citation type="journal article" date="2008" name="J. Bacteriol.">
        <title>Complete genome sequence of the soil actinomycete Kocuria rhizophila.</title>
        <authorList>
            <person name="Takarada H."/>
            <person name="Sekine M."/>
            <person name="Kosugi H."/>
            <person name="Matsuo Y."/>
            <person name="Fujisawa T."/>
            <person name="Omata S."/>
            <person name="Kishi E."/>
            <person name="Shimizu A."/>
            <person name="Tsukatani N."/>
            <person name="Tanikawa S."/>
            <person name="Fujita N."/>
            <person name="Harayama S."/>
        </authorList>
    </citation>
    <scope>NUCLEOTIDE SEQUENCE [LARGE SCALE GENOMIC DNA]</scope>
    <source>
        <strain evidence="3">ATCC 9341 / DSM 348 / NBRC 103217 / DC2201</strain>
    </source>
</reference>
<gene>
    <name evidence="2" type="ordered locus">KRH_02480</name>
</gene>
<dbReference type="STRING" id="378753.KRH_02480"/>
<proteinExistence type="predicted"/>
<protein>
    <recommendedName>
        <fullName evidence="1">CHAT domain-containing protein</fullName>
    </recommendedName>
</protein>
<dbReference type="Proteomes" id="UP000008838">
    <property type="component" value="Chromosome"/>
</dbReference>
<dbReference type="eggNOG" id="COG4995">
    <property type="taxonomic scope" value="Bacteria"/>
</dbReference>
<dbReference type="InterPro" id="IPR024983">
    <property type="entry name" value="CHAT_dom"/>
</dbReference>
<keyword evidence="3" id="KW-1185">Reference proteome</keyword>
<name>B2GLR1_KOCRD</name>
<dbReference type="RefSeq" id="WP_012397322.1">
    <property type="nucleotide sequence ID" value="NC_010617.1"/>
</dbReference>
<dbReference type="HOGENOM" id="CLU_340344_0_0_11"/>
<dbReference type="KEGG" id="krh:KRH_02480"/>
<sequence>MIDISQIYQHGVRKLIKEFLRRSEEWQDKEFISKTQAEFIAGSIMKRCDAAMNDESQHPFNLEFSTKICQKYGMVHGIARQLGREDEKYTVIARLAQALRQTTFDRQDEALDVARKLLQSAADYYLHVDQKENAAIELTNSALMTLEKDAASFSEIKSAHKTLLRAADLRKAPRDWAFSEFNLGICERMIAENSGYPKKMLESSWHRFRRAQRVFAKNGGSPSGPSYYARNLAQTAVAMMECVRREQYAYRLSTHIADVPENVIESLDPFQIVETLRANPGVFGYMECPAWAQEEVDTSAIDGMLREAQSEIASAVYLCSDRDRSDILWQQWQLKYLTSERKFDELAVDSLNDAWNFSSREGFFRKASKIVGLTCEPNLQTAYNDQLLKVADFLRFIIRKWKKEDIEIFLNKNNLTFRFVATELANSGFFKESFDLLESSRALRFSGALNQVGSFRYKDHKGSSGFTWIHLSHSPRATVVVGCAYSPTGQFEYFSKCFPKLNGKMLSVLFSGVAKDLGLLPLHYVTDDQFNRIKGTERVVNKISDIIIEVADYISCQSRSNVVRISPGGFYQSLPLAAFKGTDQRLLIDEFDLATAPSLSVCLMSKASLNPVPTVYFASADDVSGLPNLISTQREKAFIANTYNLVPVEASKFDMTGLSIPGDILHFSGHSTSSWDPKISALMLQNDTFSVAEVLENGPRAGCVLLSSCESGLAQNFMHQEEYLSLQSAFFYRGANVTVGTMWPVLDFVAFVFFSRMYFELGTFESFGINELTRSFRLAQRWMRTATLLDLFNFFDTCRVPYDLPRGMQRMDPRDKPFESIINWGCFNLMARIE</sequence>
<evidence type="ECO:0000259" key="1">
    <source>
        <dbReference type="Pfam" id="PF12770"/>
    </source>
</evidence>
<evidence type="ECO:0000313" key="2">
    <source>
        <dbReference type="EMBL" id="BAG28595.1"/>
    </source>
</evidence>
<organism evidence="2 3">
    <name type="scientific">Kocuria rhizophila (strain ATCC 9341 / DSM 348 / NBRC 103217 / DC2201)</name>
    <dbReference type="NCBI Taxonomy" id="378753"/>
    <lineage>
        <taxon>Bacteria</taxon>
        <taxon>Bacillati</taxon>
        <taxon>Actinomycetota</taxon>
        <taxon>Actinomycetes</taxon>
        <taxon>Micrococcales</taxon>
        <taxon>Micrococcaceae</taxon>
        <taxon>Kocuria</taxon>
    </lineage>
</organism>
<dbReference type="OrthoDB" id="9761935at2"/>